<name>A0A7R9DZY4_9NEOP</name>
<feature type="compositionally biased region" description="Polar residues" evidence="1">
    <location>
        <begin position="124"/>
        <end position="139"/>
    </location>
</feature>
<evidence type="ECO:0000313" key="2">
    <source>
        <dbReference type="EMBL" id="CAD7424834.1"/>
    </source>
</evidence>
<accession>A0A7R9DZY4</accession>
<reference evidence="2" key="1">
    <citation type="submission" date="2020-11" db="EMBL/GenBank/DDBJ databases">
        <authorList>
            <person name="Tran Van P."/>
        </authorList>
    </citation>
    <scope>NUCLEOTIDE SEQUENCE</scope>
</reference>
<gene>
    <name evidence="2" type="ORF">TMSB3V08_LOCUS1760</name>
</gene>
<dbReference type="EMBL" id="OB792843">
    <property type="protein sequence ID" value="CAD7424834.1"/>
    <property type="molecule type" value="Genomic_DNA"/>
</dbReference>
<feature type="compositionally biased region" description="Basic and acidic residues" evidence="1">
    <location>
        <begin position="172"/>
        <end position="190"/>
    </location>
</feature>
<organism evidence="2">
    <name type="scientific">Timema monikensis</name>
    <dbReference type="NCBI Taxonomy" id="170555"/>
    <lineage>
        <taxon>Eukaryota</taxon>
        <taxon>Metazoa</taxon>
        <taxon>Ecdysozoa</taxon>
        <taxon>Arthropoda</taxon>
        <taxon>Hexapoda</taxon>
        <taxon>Insecta</taxon>
        <taxon>Pterygota</taxon>
        <taxon>Neoptera</taxon>
        <taxon>Polyneoptera</taxon>
        <taxon>Phasmatodea</taxon>
        <taxon>Timematodea</taxon>
        <taxon>Timematoidea</taxon>
        <taxon>Timematidae</taxon>
        <taxon>Timema</taxon>
    </lineage>
</organism>
<feature type="compositionally biased region" description="Low complexity" evidence="1">
    <location>
        <begin position="110"/>
        <end position="123"/>
    </location>
</feature>
<feature type="region of interest" description="Disordered" evidence="1">
    <location>
        <begin position="172"/>
        <end position="198"/>
    </location>
</feature>
<proteinExistence type="predicted"/>
<evidence type="ECO:0000256" key="1">
    <source>
        <dbReference type="SAM" id="MobiDB-lite"/>
    </source>
</evidence>
<dbReference type="AlphaFoldDB" id="A0A7R9DZY4"/>
<protein>
    <submittedName>
        <fullName evidence="2">Uncharacterized protein</fullName>
    </submittedName>
</protein>
<feature type="region of interest" description="Disordered" evidence="1">
    <location>
        <begin position="95"/>
        <end position="147"/>
    </location>
</feature>
<sequence length="291" mass="32724">MKSVNRKPKATERGNKGVTMDNEKNNFVSKETYCVEMLKIITYCTSWALEVAGQLYPWRFEVYRFGQLLVGFVEPGEGLRRLRFTGDLSEVGVSQLTEDDSSASKNDQCSDSSTPSNKPSTSSQVVKQANTSSTNSNVRPSVKKLPYENEETKEFSTLQLQKFELQRIHVQKEKKQSEKLNKNCTEKETQTDETMPDRQYTSHCSAVQTVAIADLPAVSLAGPHEVYNRPSAAHTVNQDITDGCHKSLQLFHFRNSICISNMGCKSLFIFKTDFRNLGKVVNTFTDCESGT</sequence>
<feature type="region of interest" description="Disordered" evidence="1">
    <location>
        <begin position="1"/>
        <end position="22"/>
    </location>
</feature>